<organism evidence="1 2">
    <name type="scientific">Sulfitobacter sediminis</name>
    <dbReference type="NCBI Taxonomy" id="3234186"/>
    <lineage>
        <taxon>Bacteria</taxon>
        <taxon>Pseudomonadati</taxon>
        <taxon>Pseudomonadota</taxon>
        <taxon>Alphaproteobacteria</taxon>
        <taxon>Rhodobacterales</taxon>
        <taxon>Roseobacteraceae</taxon>
        <taxon>Sulfitobacter</taxon>
    </lineage>
</organism>
<accession>A0ABV3RG76</accession>
<comment type="caution">
    <text evidence="1">The sequence shown here is derived from an EMBL/GenBank/DDBJ whole genome shotgun (WGS) entry which is preliminary data.</text>
</comment>
<reference evidence="1 2" key="1">
    <citation type="submission" date="2024-07" db="EMBL/GenBank/DDBJ databases">
        <title>Marimonas sp.nov., isolated from tidal-flat sediment.</title>
        <authorList>
            <person name="Jayan J.N."/>
            <person name="Lee S.S."/>
        </authorList>
    </citation>
    <scope>NUCLEOTIDE SEQUENCE [LARGE SCALE GENOMIC DNA]</scope>
    <source>
        <strain evidence="1 2">MJW-29</strain>
    </source>
</reference>
<dbReference type="Proteomes" id="UP001556098">
    <property type="component" value="Unassembled WGS sequence"/>
</dbReference>
<proteinExistence type="predicted"/>
<dbReference type="InterPro" id="IPR027417">
    <property type="entry name" value="P-loop_NTPase"/>
</dbReference>
<evidence type="ECO:0000313" key="1">
    <source>
        <dbReference type="EMBL" id="MEW9917977.1"/>
    </source>
</evidence>
<name>A0ABV3RG76_9RHOB</name>
<evidence type="ECO:0008006" key="3">
    <source>
        <dbReference type="Google" id="ProtNLM"/>
    </source>
</evidence>
<dbReference type="RefSeq" id="WP_367876172.1">
    <property type="nucleotide sequence ID" value="NZ_JBFNXX010000001.1"/>
</dbReference>
<dbReference type="Gene3D" id="3.40.50.300">
    <property type="entry name" value="P-loop containing nucleotide triphosphate hydrolases"/>
    <property type="match status" value="1"/>
</dbReference>
<protein>
    <recommendedName>
        <fullName evidence="3">Sulfotransferase family protein</fullName>
    </recommendedName>
</protein>
<keyword evidence="2" id="KW-1185">Reference proteome</keyword>
<dbReference type="EMBL" id="JBFNXX010000001">
    <property type="protein sequence ID" value="MEW9917977.1"/>
    <property type="molecule type" value="Genomic_DNA"/>
</dbReference>
<evidence type="ECO:0000313" key="2">
    <source>
        <dbReference type="Proteomes" id="UP001556098"/>
    </source>
</evidence>
<gene>
    <name evidence="1" type="ORF">AB2B41_00040</name>
</gene>
<sequence length="242" mass="26537">MALVEMTEHQKPILRDNFGTRWLSREFDTECGVNAQAVGDWIVQSANGVAYSTHTLIGPLPKLPGVEVIPVLLLRDPAERIASAYRFERGQDAQTQGAILAKQHGFPGYVHARLSLPGDRQCRNFQTERLAAMAPDVPGSELDRACAALRALMQAGVLGLVSDFAGAMARLQDVARRYHPAFTWQPVKANASGKAAGQSMSPDMRQVLLETNKDDLELLRRTRELLRHAPTGRPALHPAGML</sequence>